<dbReference type="RefSeq" id="WP_204287262.1">
    <property type="nucleotide sequence ID" value="NZ_BAABEJ010000019.1"/>
</dbReference>
<dbReference type="Proteomes" id="UP000651728">
    <property type="component" value="Unassembled WGS sequence"/>
</dbReference>
<protein>
    <recommendedName>
        <fullName evidence="3">Transcriptional regulator</fullName>
    </recommendedName>
</protein>
<name>A0ABQ4FI47_9ACTN</name>
<gene>
    <name evidence="1" type="ORF">Mam01_46110</name>
</gene>
<proteinExistence type="predicted"/>
<reference evidence="1 2" key="1">
    <citation type="submission" date="2021-01" db="EMBL/GenBank/DDBJ databases">
        <title>Whole genome shotgun sequence of Microbispora amethystogenes NBRC 101907.</title>
        <authorList>
            <person name="Komaki H."/>
            <person name="Tamura T."/>
        </authorList>
    </citation>
    <scope>NUCLEOTIDE SEQUENCE [LARGE SCALE GENOMIC DNA]</scope>
    <source>
        <strain evidence="1 2">NBRC 101907</strain>
    </source>
</reference>
<sequence>MESWVYAGVGAEPAADRARHNVLRLARIYRYGANVRLHEALCAVARGGVDEGMRLAAGVIEPLPVAYRSHHITETGCVVLRAVPRDQRERPAVGEFREILARRSAGGDA</sequence>
<evidence type="ECO:0000313" key="1">
    <source>
        <dbReference type="EMBL" id="GIH34447.1"/>
    </source>
</evidence>
<evidence type="ECO:0008006" key="3">
    <source>
        <dbReference type="Google" id="ProtNLM"/>
    </source>
</evidence>
<evidence type="ECO:0000313" key="2">
    <source>
        <dbReference type="Proteomes" id="UP000651728"/>
    </source>
</evidence>
<keyword evidence="2" id="KW-1185">Reference proteome</keyword>
<comment type="caution">
    <text evidence="1">The sequence shown here is derived from an EMBL/GenBank/DDBJ whole genome shotgun (WGS) entry which is preliminary data.</text>
</comment>
<dbReference type="EMBL" id="BOOB01000036">
    <property type="protein sequence ID" value="GIH34447.1"/>
    <property type="molecule type" value="Genomic_DNA"/>
</dbReference>
<organism evidence="1 2">
    <name type="scientific">Microbispora amethystogenes</name>
    <dbReference type="NCBI Taxonomy" id="1427754"/>
    <lineage>
        <taxon>Bacteria</taxon>
        <taxon>Bacillati</taxon>
        <taxon>Actinomycetota</taxon>
        <taxon>Actinomycetes</taxon>
        <taxon>Streptosporangiales</taxon>
        <taxon>Streptosporangiaceae</taxon>
        <taxon>Microbispora</taxon>
    </lineage>
</organism>
<accession>A0ABQ4FI47</accession>